<feature type="compositionally biased region" description="Polar residues" evidence="1">
    <location>
        <begin position="486"/>
        <end position="499"/>
    </location>
</feature>
<dbReference type="EMBL" id="KQ965741">
    <property type="protein sequence ID" value="KXS18618.1"/>
    <property type="molecule type" value="Genomic_DNA"/>
</dbReference>
<sequence length="656" mass="71311">MGTNGVHHWAQAGAADTRQDFFESLIRSVVSEPDHFDSHRAQDVDERVLLYGFVDLVSLWAQSARATARALGLTSEIDSRVRVDFRALAGIASTQEQRTTQAQCLWAEGWYFTSPDPNVAPLILLPPDSPIDRYDAPDEWWKTYVPRYEADGRGAALGLSLAKASVSVHLPILNTVGSTKLDSQLISRATALAMEIMEVAEPGVKSVIVIFSGDGELSGIVKTALAHRTRRAQRFSLDEDTIPFPHFVFIAPRGFMSKELTEISELYPTVCKVRELDLCLEGEQDLPPLSLPHPRLPPTTLAHLPSGRTALLRRLRIPPAADSLPTLDALAVDLSRRCGVVTSWCAVLNESTSTERGGGGGDVWDLAFVFGLGGVGEWDKCREGVRIVVADPLSCLAEEAGEVVGGGAVPCASHARAKASPSSKSKGPKDVKEITATVPVAHSDSTDQATPPNTPRTQPNSATIRAQDSKPAETSELTKTKRDESSQSAPLWMTSTRSPTPEPEGEFVTITRRRASSPPKWQSSTPPGRSAVPKVASGPRRAGAAGLDIPPSRQGKTCPNSYACTKGLECTVLHTPEEQRFFAMLKKLNAKLPGSRYKQILCRSWNEGVKCRNLDGERPGNTMMCSWAHGSTDYWCSFCHNLGHKAETCRKYRTKG</sequence>
<evidence type="ECO:0000256" key="1">
    <source>
        <dbReference type="SAM" id="MobiDB-lite"/>
    </source>
</evidence>
<feature type="region of interest" description="Disordered" evidence="1">
    <location>
        <begin position="437"/>
        <end position="552"/>
    </location>
</feature>
<protein>
    <submittedName>
        <fullName evidence="2">Uncharacterized protein</fullName>
    </submittedName>
</protein>
<dbReference type="Proteomes" id="UP000070544">
    <property type="component" value="Unassembled WGS sequence"/>
</dbReference>
<organism evidence="2 3">
    <name type="scientific">Gonapodya prolifera (strain JEL478)</name>
    <name type="common">Monoblepharis prolifera</name>
    <dbReference type="NCBI Taxonomy" id="1344416"/>
    <lineage>
        <taxon>Eukaryota</taxon>
        <taxon>Fungi</taxon>
        <taxon>Fungi incertae sedis</taxon>
        <taxon>Chytridiomycota</taxon>
        <taxon>Chytridiomycota incertae sedis</taxon>
        <taxon>Monoblepharidomycetes</taxon>
        <taxon>Monoblepharidales</taxon>
        <taxon>Gonapodyaceae</taxon>
        <taxon>Gonapodya</taxon>
    </lineage>
</organism>
<feature type="compositionally biased region" description="Polar residues" evidence="1">
    <location>
        <begin position="446"/>
        <end position="466"/>
    </location>
</feature>
<reference evidence="2 3" key="1">
    <citation type="journal article" date="2015" name="Genome Biol. Evol.">
        <title>Phylogenomic analyses indicate that early fungi evolved digesting cell walls of algal ancestors of land plants.</title>
        <authorList>
            <person name="Chang Y."/>
            <person name="Wang S."/>
            <person name="Sekimoto S."/>
            <person name="Aerts A.L."/>
            <person name="Choi C."/>
            <person name="Clum A."/>
            <person name="LaButti K.M."/>
            <person name="Lindquist E.A."/>
            <person name="Yee Ngan C."/>
            <person name="Ohm R.A."/>
            <person name="Salamov A.A."/>
            <person name="Grigoriev I.V."/>
            <person name="Spatafora J.W."/>
            <person name="Berbee M.L."/>
        </authorList>
    </citation>
    <scope>NUCLEOTIDE SEQUENCE [LARGE SCALE GENOMIC DNA]</scope>
    <source>
        <strain evidence="2 3">JEL478</strain>
    </source>
</reference>
<evidence type="ECO:0000313" key="2">
    <source>
        <dbReference type="EMBL" id="KXS18618.1"/>
    </source>
</evidence>
<accession>A0A139APG6</accession>
<dbReference type="OrthoDB" id="10553130at2759"/>
<name>A0A139APG6_GONPJ</name>
<proteinExistence type="predicted"/>
<keyword evidence="3" id="KW-1185">Reference proteome</keyword>
<gene>
    <name evidence="2" type="ORF">M427DRAFT_195930</name>
</gene>
<feature type="compositionally biased region" description="Basic and acidic residues" evidence="1">
    <location>
        <begin position="467"/>
        <end position="485"/>
    </location>
</feature>
<dbReference type="AlphaFoldDB" id="A0A139APG6"/>
<evidence type="ECO:0000313" key="3">
    <source>
        <dbReference type="Proteomes" id="UP000070544"/>
    </source>
</evidence>